<dbReference type="RefSeq" id="WP_341629396.1">
    <property type="nucleotide sequence ID" value="NZ_JBAKBA010000164.1"/>
</dbReference>
<sequence length="42" mass="4415">MTKAALNNKCELATQTLTLFCQAMCGFAGNLALSLDCKGGVY</sequence>
<dbReference type="InterPro" id="IPR003836">
    <property type="entry name" value="Glucokinase"/>
</dbReference>
<evidence type="ECO:0000256" key="1">
    <source>
        <dbReference type="ARBA" id="ARBA00022679"/>
    </source>
</evidence>
<gene>
    <name evidence="4" type="ORF">V6255_18175</name>
</gene>
<proteinExistence type="inferred from homology"/>
<dbReference type="Proteomes" id="UP001366060">
    <property type="component" value="Unassembled WGS sequence"/>
</dbReference>
<dbReference type="Pfam" id="PF02685">
    <property type="entry name" value="Glucokinase"/>
    <property type="match status" value="1"/>
</dbReference>
<dbReference type="Gene3D" id="3.40.367.20">
    <property type="match status" value="1"/>
</dbReference>
<organism evidence="4 5">
    <name type="scientific">Psychromonas arctica</name>
    <dbReference type="NCBI Taxonomy" id="168275"/>
    <lineage>
        <taxon>Bacteria</taxon>
        <taxon>Pseudomonadati</taxon>
        <taxon>Pseudomonadota</taxon>
        <taxon>Gammaproteobacteria</taxon>
        <taxon>Alteromonadales</taxon>
        <taxon>Psychromonadaceae</taxon>
        <taxon>Psychromonas</taxon>
    </lineage>
</organism>
<comment type="similarity">
    <text evidence="3">Belongs to the bacterial glucokinase family.</text>
</comment>
<keyword evidence="5" id="KW-1185">Reference proteome</keyword>
<name>A0ABU9HHG1_9GAMM</name>
<evidence type="ECO:0000256" key="3">
    <source>
        <dbReference type="RuleBase" id="RU004046"/>
    </source>
</evidence>
<evidence type="ECO:0000313" key="4">
    <source>
        <dbReference type="EMBL" id="MEL0661042.1"/>
    </source>
</evidence>
<evidence type="ECO:0000256" key="2">
    <source>
        <dbReference type="ARBA" id="ARBA00022777"/>
    </source>
</evidence>
<keyword evidence="1" id="KW-0808">Transferase</keyword>
<dbReference type="EMBL" id="JBAKBA010000164">
    <property type="protein sequence ID" value="MEL0661042.1"/>
    <property type="molecule type" value="Genomic_DNA"/>
</dbReference>
<feature type="non-terminal residue" evidence="4">
    <location>
        <position position="42"/>
    </location>
</feature>
<keyword evidence="2" id="KW-0418">Kinase</keyword>
<protein>
    <submittedName>
        <fullName evidence="4">Glucokinase</fullName>
    </submittedName>
</protein>
<evidence type="ECO:0000313" key="5">
    <source>
        <dbReference type="Proteomes" id="UP001366060"/>
    </source>
</evidence>
<accession>A0ABU9HHG1</accession>
<comment type="caution">
    <text evidence="4">The sequence shown here is derived from an EMBL/GenBank/DDBJ whole genome shotgun (WGS) entry which is preliminary data.</text>
</comment>
<reference evidence="4 5" key="1">
    <citation type="submission" date="2024-02" db="EMBL/GenBank/DDBJ databases">
        <title>Bacteria isolated from the canopy kelp, Nereocystis luetkeana.</title>
        <authorList>
            <person name="Pfister C.A."/>
            <person name="Younker I.T."/>
            <person name="Light S.H."/>
        </authorList>
    </citation>
    <scope>NUCLEOTIDE SEQUENCE [LARGE SCALE GENOMIC DNA]</scope>
    <source>
        <strain evidence="4 5">TI.2.07</strain>
    </source>
</reference>